<evidence type="ECO:0000256" key="3">
    <source>
        <dbReference type="ARBA" id="ARBA00022553"/>
    </source>
</evidence>
<comment type="similarity">
    <text evidence="2">Belongs to the RRM Spen family.</text>
</comment>
<feature type="compositionally biased region" description="Pro residues" evidence="11">
    <location>
        <begin position="1121"/>
        <end position="1139"/>
    </location>
</feature>
<feature type="region of interest" description="Disordered" evidence="11">
    <location>
        <begin position="2477"/>
        <end position="2496"/>
    </location>
</feature>
<dbReference type="CDD" id="cd00590">
    <property type="entry name" value="RRM_SF"/>
    <property type="match status" value="1"/>
</dbReference>
<evidence type="ECO:0000256" key="4">
    <source>
        <dbReference type="ARBA" id="ARBA00022884"/>
    </source>
</evidence>
<dbReference type="InterPro" id="IPR012921">
    <property type="entry name" value="SPOC_C"/>
</dbReference>
<gene>
    <name evidence="14" type="ORF">CSKR_106847</name>
</gene>
<feature type="region of interest" description="Disordered" evidence="11">
    <location>
        <begin position="117"/>
        <end position="153"/>
    </location>
</feature>
<dbReference type="InterPro" id="IPR000504">
    <property type="entry name" value="RRM_dom"/>
</dbReference>
<keyword evidence="15" id="KW-1185">Reference proteome</keyword>
<keyword evidence="5" id="KW-0805">Transcription regulation</keyword>
<feature type="domain" description="RRM" evidence="12">
    <location>
        <begin position="5"/>
        <end position="77"/>
    </location>
</feature>
<feature type="compositionally biased region" description="Low complexity" evidence="11">
    <location>
        <begin position="1973"/>
        <end position="1991"/>
    </location>
</feature>
<feature type="region of interest" description="Disordered" evidence="11">
    <location>
        <begin position="1566"/>
        <end position="1604"/>
    </location>
</feature>
<feature type="compositionally biased region" description="Polar residues" evidence="11">
    <location>
        <begin position="1019"/>
        <end position="1030"/>
    </location>
</feature>
<dbReference type="GO" id="GO:0003723">
    <property type="term" value="F:RNA binding"/>
    <property type="evidence" value="ECO:0007669"/>
    <property type="project" value="UniProtKB-UniRule"/>
</dbReference>
<evidence type="ECO:0000313" key="14">
    <source>
        <dbReference type="EMBL" id="KAG5447810.1"/>
    </source>
</evidence>
<keyword evidence="7" id="KW-0804">Transcription</keyword>
<comment type="subcellular location">
    <subcellularLocation>
        <location evidence="1">Nucleus</location>
    </subcellularLocation>
</comment>
<feature type="region of interest" description="Disordered" evidence="11">
    <location>
        <begin position="591"/>
        <end position="786"/>
    </location>
</feature>
<dbReference type="PROSITE" id="PS50102">
    <property type="entry name" value="RRM"/>
    <property type="match status" value="4"/>
</dbReference>
<dbReference type="SMART" id="SM00360">
    <property type="entry name" value="RRM"/>
    <property type="match status" value="4"/>
</dbReference>
<dbReference type="InterPro" id="IPR010912">
    <property type="entry name" value="SPOC_met"/>
</dbReference>
<dbReference type="SUPFAM" id="SSF100939">
    <property type="entry name" value="SPOC domain-like"/>
    <property type="match status" value="1"/>
</dbReference>
<feature type="region of interest" description="Disordered" evidence="11">
    <location>
        <begin position="1725"/>
        <end position="1994"/>
    </location>
</feature>
<feature type="region of interest" description="Disordered" evidence="11">
    <location>
        <begin position="2100"/>
        <end position="2185"/>
    </location>
</feature>
<feature type="compositionally biased region" description="Basic and acidic residues" evidence="11">
    <location>
        <begin position="2121"/>
        <end position="2131"/>
    </location>
</feature>
<evidence type="ECO:0008006" key="16">
    <source>
        <dbReference type="Google" id="ProtNLM"/>
    </source>
</evidence>
<feature type="compositionally biased region" description="Low complexity" evidence="11">
    <location>
        <begin position="737"/>
        <end position="751"/>
    </location>
</feature>
<feature type="compositionally biased region" description="Low complexity" evidence="11">
    <location>
        <begin position="2052"/>
        <end position="2063"/>
    </location>
</feature>
<dbReference type="InterPro" id="IPR012677">
    <property type="entry name" value="Nucleotide-bd_a/b_plait_sf"/>
</dbReference>
<feature type="compositionally biased region" description="Polar residues" evidence="11">
    <location>
        <begin position="1589"/>
        <end position="1602"/>
    </location>
</feature>
<feature type="region of interest" description="Disordered" evidence="11">
    <location>
        <begin position="2202"/>
        <end position="2234"/>
    </location>
</feature>
<evidence type="ECO:0000256" key="11">
    <source>
        <dbReference type="SAM" id="MobiDB-lite"/>
    </source>
</evidence>
<dbReference type="Proteomes" id="UP000286415">
    <property type="component" value="Unassembled WGS sequence"/>
</dbReference>
<dbReference type="EMBL" id="NIRI02000042">
    <property type="protein sequence ID" value="KAG5447810.1"/>
    <property type="molecule type" value="Genomic_DNA"/>
</dbReference>
<dbReference type="PROSITE" id="PS50917">
    <property type="entry name" value="SPOC"/>
    <property type="match status" value="1"/>
</dbReference>
<feature type="compositionally biased region" description="Polar residues" evidence="11">
    <location>
        <begin position="1485"/>
        <end position="1510"/>
    </location>
</feature>
<feature type="region of interest" description="Disordered" evidence="11">
    <location>
        <begin position="910"/>
        <end position="940"/>
    </location>
</feature>
<dbReference type="InterPro" id="IPR035979">
    <property type="entry name" value="RBD_domain_sf"/>
</dbReference>
<dbReference type="Gene3D" id="3.30.70.330">
    <property type="match status" value="4"/>
</dbReference>
<keyword evidence="8" id="KW-0539">Nucleus</keyword>
<feature type="region of interest" description="Disordered" evidence="11">
    <location>
        <begin position="1117"/>
        <end position="1139"/>
    </location>
</feature>
<feature type="region of interest" description="Disordered" evidence="11">
    <location>
        <begin position="1667"/>
        <end position="1698"/>
    </location>
</feature>
<feature type="compositionally biased region" description="Polar residues" evidence="11">
    <location>
        <begin position="816"/>
        <end position="836"/>
    </location>
</feature>
<dbReference type="SUPFAM" id="SSF54928">
    <property type="entry name" value="RNA-binding domain, RBD"/>
    <property type="match status" value="2"/>
</dbReference>
<evidence type="ECO:0000256" key="1">
    <source>
        <dbReference type="ARBA" id="ARBA00004123"/>
    </source>
</evidence>
<feature type="coiled-coil region" evidence="10">
    <location>
        <begin position="853"/>
        <end position="880"/>
    </location>
</feature>
<feature type="compositionally biased region" description="Basic and acidic residues" evidence="11">
    <location>
        <begin position="1676"/>
        <end position="1686"/>
    </location>
</feature>
<dbReference type="FunFam" id="2.40.290.10:FF:000002">
    <property type="entry name" value="Spen family transcriptional repressor"/>
    <property type="match status" value="1"/>
</dbReference>
<keyword evidence="4 9" id="KW-0694">RNA-binding</keyword>
<feature type="compositionally biased region" description="Basic and acidic residues" evidence="11">
    <location>
        <begin position="623"/>
        <end position="635"/>
    </location>
</feature>
<feature type="compositionally biased region" description="Polar residues" evidence="11">
    <location>
        <begin position="2030"/>
        <end position="2051"/>
    </location>
</feature>
<feature type="compositionally biased region" description="Polar residues" evidence="11">
    <location>
        <begin position="2203"/>
        <end position="2213"/>
    </location>
</feature>
<dbReference type="PANTHER" id="PTHR23189">
    <property type="entry name" value="RNA RECOGNITION MOTIF-CONTAINING"/>
    <property type="match status" value="1"/>
</dbReference>
<feature type="domain" description="RRM" evidence="12">
    <location>
        <begin position="269"/>
        <end position="347"/>
    </location>
</feature>
<evidence type="ECO:0000313" key="15">
    <source>
        <dbReference type="Proteomes" id="UP000286415"/>
    </source>
</evidence>
<feature type="compositionally biased region" description="Polar residues" evidence="11">
    <location>
        <begin position="141"/>
        <end position="153"/>
    </location>
</feature>
<feature type="compositionally biased region" description="Polar residues" evidence="11">
    <location>
        <begin position="1517"/>
        <end position="1542"/>
    </location>
</feature>
<evidence type="ECO:0000259" key="12">
    <source>
        <dbReference type="PROSITE" id="PS50102"/>
    </source>
</evidence>
<evidence type="ECO:0000259" key="13">
    <source>
        <dbReference type="PROSITE" id="PS50917"/>
    </source>
</evidence>
<name>A0A8T1MFA1_CLOSI</name>
<evidence type="ECO:0000256" key="8">
    <source>
        <dbReference type="ARBA" id="ARBA00023242"/>
    </source>
</evidence>
<organism evidence="14 15">
    <name type="scientific">Clonorchis sinensis</name>
    <name type="common">Chinese liver fluke</name>
    <dbReference type="NCBI Taxonomy" id="79923"/>
    <lineage>
        <taxon>Eukaryota</taxon>
        <taxon>Metazoa</taxon>
        <taxon>Spiralia</taxon>
        <taxon>Lophotrochozoa</taxon>
        <taxon>Platyhelminthes</taxon>
        <taxon>Trematoda</taxon>
        <taxon>Digenea</taxon>
        <taxon>Opisthorchiida</taxon>
        <taxon>Opisthorchiata</taxon>
        <taxon>Opisthorchiidae</taxon>
        <taxon>Clonorchis</taxon>
    </lineage>
</organism>
<feature type="compositionally biased region" description="Low complexity" evidence="11">
    <location>
        <begin position="700"/>
        <end position="709"/>
    </location>
</feature>
<evidence type="ECO:0000256" key="6">
    <source>
        <dbReference type="ARBA" id="ARBA00023054"/>
    </source>
</evidence>
<feature type="compositionally biased region" description="Basic and acidic residues" evidence="11">
    <location>
        <begin position="2477"/>
        <end position="2489"/>
    </location>
</feature>
<feature type="region of interest" description="Disordered" evidence="11">
    <location>
        <begin position="1312"/>
        <end position="1335"/>
    </location>
</feature>
<feature type="region of interest" description="Disordered" evidence="11">
    <location>
        <begin position="816"/>
        <end position="838"/>
    </location>
</feature>
<feature type="compositionally biased region" description="Low complexity" evidence="11">
    <location>
        <begin position="1230"/>
        <end position="1246"/>
    </location>
</feature>
<evidence type="ECO:0000256" key="7">
    <source>
        <dbReference type="ARBA" id="ARBA00023163"/>
    </source>
</evidence>
<feature type="region of interest" description="Disordered" evidence="11">
    <location>
        <begin position="1639"/>
        <end position="1658"/>
    </location>
</feature>
<dbReference type="Pfam" id="PF00076">
    <property type="entry name" value="RRM_1"/>
    <property type="match status" value="2"/>
</dbReference>
<feature type="compositionally biased region" description="Low complexity" evidence="11">
    <location>
        <begin position="918"/>
        <end position="928"/>
    </location>
</feature>
<accession>A0A8T1MFA1</accession>
<dbReference type="GO" id="GO:0005634">
    <property type="term" value="C:nucleus"/>
    <property type="evidence" value="ECO:0007669"/>
    <property type="project" value="UniProtKB-SubCell"/>
</dbReference>
<reference evidence="14 15" key="1">
    <citation type="journal article" date="2018" name="Biotechnol. Adv.">
        <title>Improved genomic resources and new bioinformatic workflow for the carcinogenic parasite Clonorchis sinensis: Biotechnological implications.</title>
        <authorList>
            <person name="Wang D."/>
            <person name="Korhonen P.K."/>
            <person name="Gasser R.B."/>
            <person name="Young N.D."/>
        </authorList>
    </citation>
    <scope>NUCLEOTIDE SEQUENCE [LARGE SCALE GENOMIC DNA]</scope>
    <source>
        <strain evidence="14">Cs-k2</strain>
    </source>
</reference>
<dbReference type="Gene3D" id="2.40.290.10">
    <property type="match status" value="1"/>
</dbReference>
<feature type="compositionally biased region" description="Low complexity" evidence="11">
    <location>
        <begin position="1876"/>
        <end position="1888"/>
    </location>
</feature>
<feature type="domain" description="RRM" evidence="12">
    <location>
        <begin position="351"/>
        <end position="422"/>
    </location>
</feature>
<dbReference type="InterPro" id="IPR016194">
    <property type="entry name" value="SPOC-like_C_dom_sf"/>
</dbReference>
<feature type="compositionally biased region" description="Polar residues" evidence="11">
    <location>
        <begin position="83"/>
        <end position="98"/>
    </location>
</feature>
<evidence type="ECO:0000256" key="10">
    <source>
        <dbReference type="SAM" id="Coils"/>
    </source>
</evidence>
<feature type="compositionally biased region" description="Basic residues" evidence="11">
    <location>
        <begin position="489"/>
        <end position="502"/>
    </location>
</feature>
<feature type="compositionally biased region" description="Low complexity" evidence="11">
    <location>
        <begin position="528"/>
        <end position="542"/>
    </location>
</feature>
<feature type="region of interest" description="Disordered" evidence="11">
    <location>
        <begin position="1221"/>
        <end position="1252"/>
    </location>
</feature>
<feature type="region of interest" description="Disordered" evidence="11">
    <location>
        <begin position="2832"/>
        <end position="2851"/>
    </location>
</feature>
<keyword evidence="3" id="KW-0597">Phosphoprotein</keyword>
<feature type="compositionally biased region" description="Low complexity" evidence="11">
    <location>
        <begin position="1941"/>
        <end position="1953"/>
    </location>
</feature>
<feature type="region of interest" description="Disordered" evidence="11">
    <location>
        <begin position="1479"/>
        <end position="1548"/>
    </location>
</feature>
<keyword evidence="6 10" id="KW-0175">Coiled coil</keyword>
<dbReference type="Pfam" id="PF07744">
    <property type="entry name" value="SPOC"/>
    <property type="match status" value="1"/>
</dbReference>
<feature type="compositionally biased region" description="Basic residues" evidence="11">
    <location>
        <begin position="1854"/>
        <end position="1870"/>
    </location>
</feature>
<feature type="region of interest" description="Disordered" evidence="11">
    <location>
        <begin position="964"/>
        <end position="1030"/>
    </location>
</feature>
<reference evidence="14 15" key="2">
    <citation type="journal article" date="2021" name="Genomics">
        <title>High-quality reference genome for Clonorchis sinensis.</title>
        <authorList>
            <person name="Young N.D."/>
            <person name="Stroehlein A.J."/>
            <person name="Kinkar L."/>
            <person name="Wang T."/>
            <person name="Sohn W.M."/>
            <person name="Chang B.C.H."/>
            <person name="Kaur P."/>
            <person name="Weisz D."/>
            <person name="Dudchenko O."/>
            <person name="Aiden E.L."/>
            <person name="Korhonen P.K."/>
            <person name="Gasser R.B."/>
        </authorList>
    </citation>
    <scope>NUCLEOTIDE SEQUENCE [LARGE SCALE GENOMIC DNA]</scope>
    <source>
        <strain evidence="14">Cs-k2</strain>
    </source>
</reference>
<dbReference type="OrthoDB" id="6407164at2759"/>
<feature type="domain" description="RRM" evidence="12">
    <location>
        <begin position="167"/>
        <end position="245"/>
    </location>
</feature>
<evidence type="ECO:0000256" key="2">
    <source>
        <dbReference type="ARBA" id="ARBA00005387"/>
    </source>
</evidence>
<dbReference type="CDD" id="cd21543">
    <property type="entry name" value="SPOC_SHARP"/>
    <property type="match status" value="1"/>
</dbReference>
<proteinExistence type="inferred from homology"/>
<feature type="compositionally biased region" description="Low complexity" evidence="11">
    <location>
        <begin position="117"/>
        <end position="126"/>
    </location>
</feature>
<feature type="compositionally biased region" description="Polar residues" evidence="11">
    <location>
        <begin position="1737"/>
        <end position="1747"/>
    </location>
</feature>
<feature type="compositionally biased region" description="Low complexity" evidence="11">
    <location>
        <begin position="1312"/>
        <end position="1330"/>
    </location>
</feature>
<feature type="compositionally biased region" description="Basic and acidic residues" evidence="11">
    <location>
        <begin position="1000"/>
        <end position="1016"/>
    </location>
</feature>
<feature type="region of interest" description="Disordered" evidence="11">
    <location>
        <begin position="476"/>
        <end position="579"/>
    </location>
</feature>
<evidence type="ECO:0000256" key="5">
    <source>
        <dbReference type="ARBA" id="ARBA00023015"/>
    </source>
</evidence>
<comment type="caution">
    <text evidence="14">The sequence shown here is derived from an EMBL/GenBank/DDBJ whole genome shotgun (WGS) entry which is preliminary data.</text>
</comment>
<feature type="compositionally biased region" description="Polar residues" evidence="11">
    <location>
        <begin position="1897"/>
        <end position="1907"/>
    </location>
</feature>
<feature type="domain" description="SPOC" evidence="13">
    <location>
        <begin position="2925"/>
        <end position="3110"/>
    </location>
</feature>
<feature type="region of interest" description="Disordered" evidence="11">
    <location>
        <begin position="2010"/>
        <end position="2071"/>
    </location>
</feature>
<feature type="region of interest" description="Disordered" evidence="11">
    <location>
        <begin position="79"/>
        <end position="98"/>
    </location>
</feature>
<protein>
    <recommendedName>
        <fullName evidence="16">Msx2-interacting protein</fullName>
    </recommendedName>
</protein>
<evidence type="ECO:0000256" key="9">
    <source>
        <dbReference type="PROSITE-ProRule" id="PRU00176"/>
    </source>
</evidence>
<sequence length="3111" mass="334727">MRVTRYLWISNLPPHTTESSIKDVLQSHGKIQNVRIHPDGLSYGAVVAFVDTQSATRAIQSTVRLNKVSLALQYCESSGIPGRSSQDPLNTSTGSSKTTGMIQSSIVHPCGQRSASISAASSSSTSEAEERTQPSCHRLSDSNQMGECTEPNAPSTAYSCRYLADQRGLLIRRLSLRSSDTNLREGLFHEFKKHGKITSVIIRGQAEERYCILTFKRSEDAARALEASRGKVFFGTSISVSLHDGIESEDPDLCPPEHALDEYHPKATKTLFVGNLCSSTITQEELKNTFRGYGEIIEIDIKIQASQPGTSYAFVQFNDIKSVVRALSDQDSIRVGNKVVKLGFGKSQPTNVVWLDNLPPVTEAFLARQFGRYGHLTHVVLDRKSSRALLYFDTVEMAQRALNETRNRAIVGRRVQVDFAGYECQVAFMRRLGSQENLGQAYDDYRERLQELLALWPSYGLPLLGRQRYLTEMAKDNHDSESDDYGAPCHRRSTKRASSKKHSGTDHQTSRVGLLDPPRDRAYHKGMGSATSSSSAGRRSNTLVKEFALETPLSPTSSRFGSKKSRHHMDQSMANKVLDDSETSRRYLLSHAPSPYRDSNWRTHRSSELASRANHTSSRRNPVHSEVRVNSHYLDETDIVSSDSLSPDDGTDNLPLRGGTSASQRLPTSCKGVILRSSGTRRSLVRSDHSRINRSHRRNSPSFESLSSSLKHLDDPESGSSSPVNVHPRGLSRHRQTTSSSSSPPRPFLRTGVSVAATRHRSRENGKGSTSRAVFPSQRYARSSQAIDPCASAANSFVDRDFLNTSGSKHTAISDHTTLTGSKQSPGRNARVNSGDESGASRLAKFCQLADSADESHDTLTKLEQERAKLLRELSLLNNEVVVGTKPKLAVYPNRKRDADDVFATNVQTSKLKRTESSKGNSESGSEELQPLSSSDGGLASRNFDQYVHASSSTLVTPLSDVATGHSLKPKIPAVRDRSESTELASLTGAERTSPFSESGRCDAAEVRAATHEQAESLKPSTSFSTTDGFSQSIVTSPRLIMPPKPTSPLTCLSPPGSPLAVDRMTLLNFDSEKTHAMVPWTLELPQPPNMKPIAVSCSASNNSNRDPRLVAHVTQVDGDIPPPPPPPLPPPPPPPPPENLKIPLWVDTSGRPDLSILPISSRTEAATAVSMEPVINDSERDTSACSLDERIRLLDAQLMKSGKVRPAVDYSKFRIRRKAEPNLAASDRPTTSSSSSGYGNSTPNSLNTAVPEVTGSPAGFAAYSDRGHFYDGSIPSLPGMCTGVTSVSPLDNLQTSPLIRPADTSEFVKSMLSSKPSPSVPVVDQSSGPTLDSSTCLRTAHSRYAAVTISNPSPLKSVTDAIGSASVASTSPCLANRTFSASSACQYLPPSGAIGHNLPAGTQPVGVATRLPLISQAVEGSSHAVDTEIAPPLKSILKNDLSSPGYPAIGLEAANKSIATELRPSLYLNTPDVKEARDERSAGLSLTKTTVHQTNPIKSEVPSSTSSPRFSHCESQKSVLSAKTKTTSNSKQATSTVPPRSSKTDVLRPTLDDSIFRTSFAKTERKKEKLKRARQADATSKVIPKPGNSGTRNQPQISNGSPRAVVTHTENTQTSFAEGKTCRQERTLFFEKHVGRVQSNHHKATKAPEDKSVPTKRIPNANVNIKSASVHTKKSGMEQKGRPTDSDGSDWEPGSCSLEKAGSVILGETETGYESMYDKIKRRASKGTGKLMDPLSNRNSNQSSGRIVTKCNKKRDASRNSVSVRESVNDSDTDECLSDTSFSEVKPKTARVHRRQLGSTNLKTADRLQKKTSTCQKKGQKKRADDNSENPISNSSRGGKPQSRGTPNLRDSVRRRGSGRGRVKRIAKPTHHDSSPSPDFPSSSSLPPKRRRCIVANQSGSNNSLFKSADSRPTKHKTKSELSSVSERQPRSLVRRVFASSDSDSFSSSNSESEGHSKSKTVLKSVVPTLTPSPASRSSDSPPVSGSCSPDDLGADAAVRHTFSAFLSPASHNSEEKKVEVSSRPAENANRSTVTRVSDVTNPTSSTLPLTDTGSSTDQTGSLNSKRDPSEWNIFTSLTNHSTPKRELPSVITTSMAVSVGSTDDSSHKQPLESDDELPSLEKHDEDDSARLCSDSIGLNDNDSLLGRANGRSTDDDLPPPVVSALDDPSPPRIYSEDHQNSVQPDVIEEVIYDSLEVHVSPSEQQISSSRPQPLEKRSSSPPLPVSSTLSEPRTTAILTPLSQCDMDVVVSSTTTSSSTHPLSDPQLSASSSIASIAPLGPLSLHSSVFTPITMLTSASQPDEMPTVGQSVLVTVPRATPGVTFSSQGLTLVPTSCSAPQIASPATPRHVTLILPATSVSLNTSVLSIQNPITTTVYTTPTLVYNTTISNSPVCVLPTPNTVASVYIKRGDQDLSTGTGTSNTSVNTKAVELTSSGSVVIPTPLEQSAYAGASANTMLDPSDYTSYVQRVIERVKQEKDEESMQQREKSKRSKKIPPAVISVPPTCASSVSFHTPLTTVSVTPCVAVSPITPLLPIAPMPVTSKLASIAQSSDGGGTVSAARKAIDPKVIIKPDPAEVPPTSVNCEPLPRSANMTNGQETCVRLKVDASEQNNQDDQTSNTVDEVIDAVVSGHFDESDYLQKLAVGTLDQPLLQRHPVISSPGQLVSLSSLHAVGEQSSALVNSIDVVVSKSPLLCSDRTVKSPLANGNLMTPDVLASTTPPRVFTPMHVLTLVATGGSSINQNGSDSTAISPGLISQTSNLPGICVSSQSVNHATTQSLATAISSSTASETMAPPSSSSHRIDHLAAQFANYPLTKYFYSLLAQQQMETSPNSLSSEPTTVSQAESSVSTGALHSTLKSLTVTPSSNSNDTSEFFAAVATMAAMASPPRTGISGSSETSIVNTTRTDLPTAHSFSVRPWSSGSSETQDYPVGWRGRLSLKNEEVFVHMHYLSGNQGLLKDCMGVISEQNSSPSEQDMSTLPLLRIVQRMRLDPSQLDGVQRKLRQVNDFCMCLTLAATSPMTPESSAVGETIRMNQVLCDNFIKYMVDKCAAGIVNVCNPFTNQNLYVIHIFPPCDFSRCQLEGTSPALHRQLTQTSTPYLLVVITTV</sequence>